<evidence type="ECO:0000313" key="1">
    <source>
        <dbReference type="EMBL" id="KAG8661576.1"/>
    </source>
</evidence>
<keyword evidence="2" id="KW-1185">Reference proteome</keyword>
<protein>
    <submittedName>
        <fullName evidence="1">Uncharacterized protein</fullName>
    </submittedName>
</protein>
<evidence type="ECO:0000313" key="2">
    <source>
        <dbReference type="Proteomes" id="UP000091857"/>
    </source>
</evidence>
<reference evidence="2" key="1">
    <citation type="journal article" date="2016" name="Nat. Biotechnol.">
        <title>Sequencing wild and cultivated cassava and related species reveals extensive interspecific hybridization and genetic diversity.</title>
        <authorList>
            <person name="Bredeson J.V."/>
            <person name="Lyons J.B."/>
            <person name="Prochnik S.E."/>
            <person name="Wu G.A."/>
            <person name="Ha C.M."/>
            <person name="Edsinger-Gonzales E."/>
            <person name="Grimwood J."/>
            <person name="Schmutz J."/>
            <person name="Rabbi I.Y."/>
            <person name="Egesi C."/>
            <person name="Nauluvula P."/>
            <person name="Lebot V."/>
            <person name="Ndunguru J."/>
            <person name="Mkamilo G."/>
            <person name="Bart R.S."/>
            <person name="Setter T.L."/>
            <person name="Gleadow R.M."/>
            <person name="Kulakow P."/>
            <person name="Ferguson M.E."/>
            <person name="Rounsley S."/>
            <person name="Rokhsar D.S."/>
        </authorList>
    </citation>
    <scope>NUCLEOTIDE SEQUENCE [LARGE SCALE GENOMIC DNA]</scope>
    <source>
        <strain evidence="2">cv. AM560-2</strain>
    </source>
</reference>
<organism evidence="1 2">
    <name type="scientific">Manihot esculenta</name>
    <name type="common">Cassava</name>
    <name type="synonym">Jatropha manihot</name>
    <dbReference type="NCBI Taxonomy" id="3983"/>
    <lineage>
        <taxon>Eukaryota</taxon>
        <taxon>Viridiplantae</taxon>
        <taxon>Streptophyta</taxon>
        <taxon>Embryophyta</taxon>
        <taxon>Tracheophyta</taxon>
        <taxon>Spermatophyta</taxon>
        <taxon>Magnoliopsida</taxon>
        <taxon>eudicotyledons</taxon>
        <taxon>Gunneridae</taxon>
        <taxon>Pentapetalae</taxon>
        <taxon>rosids</taxon>
        <taxon>fabids</taxon>
        <taxon>Malpighiales</taxon>
        <taxon>Euphorbiaceae</taxon>
        <taxon>Crotonoideae</taxon>
        <taxon>Manihoteae</taxon>
        <taxon>Manihot</taxon>
    </lineage>
</organism>
<gene>
    <name evidence="1" type="ORF">MANES_01G018100v8</name>
</gene>
<sequence length="482" mass="54612">MHAQRESEGESEGAKRILKELMGSQQRVAAETHILALPMPFQGHMNPMLQFSKRLASKGLKVTLLNFTDKQWSKSEEHGSVNVELIFDDTIFSAVSGQEDDDIMSGYVYLKNLYAAVKRRLPEVVAKHGESGYPISCLVYDSVMPWALDIAKQLGLFGAVLFTQSCAVTQIYYEVYQGKLKVPVEKAHVELEGMPPLEIYDLPTFLYDLENYPISLSLSTSQFFNIEEADWVFFNTFNSLEDEGLKWMGRQYSITPIGPTIPSTYMDKRVKDNKDYGLSLFKPDIESCMDWLDSRETCSVVYVSFGSLFILKEKQIEEIACSLKRSNHYFLWVVREIEKEKIPSSFLDETSEKGLVVTWCPQLQVLAHKAVGCFMTHCGWNSTLEAMSLGVPMVAMPQWADQTTNAKFVADVWRVGVRVKVGEEGIVAKEEIDLRIREVMEGETAIEIRENCQKWEKLAKEAVDEGGSSDKNIEKFVAKLAT</sequence>
<dbReference type="EMBL" id="CM004387">
    <property type="protein sequence ID" value="KAG8661576.1"/>
    <property type="molecule type" value="Genomic_DNA"/>
</dbReference>
<dbReference type="Proteomes" id="UP000091857">
    <property type="component" value="Chromosome 1"/>
</dbReference>
<name>A0ACB7IAY1_MANES</name>
<comment type="caution">
    <text evidence="1">The sequence shown here is derived from an EMBL/GenBank/DDBJ whole genome shotgun (WGS) entry which is preliminary data.</text>
</comment>
<proteinExistence type="predicted"/>
<accession>A0ACB7IAY1</accession>